<protein>
    <submittedName>
        <fullName evidence="1">Uncharacterized protein</fullName>
    </submittedName>
</protein>
<name>A0A6C0DH07_9ZZZZ</name>
<sequence length="53" mass="6028">MERTTVASLPVTPLPSPPIAPSVLHERQFFVLLDQVKKGRRTTSLKNIRPKIY</sequence>
<dbReference type="AlphaFoldDB" id="A0A6C0DH07"/>
<reference evidence="1" key="1">
    <citation type="journal article" date="2020" name="Nature">
        <title>Giant virus diversity and host interactions through global metagenomics.</title>
        <authorList>
            <person name="Schulz F."/>
            <person name="Roux S."/>
            <person name="Paez-Espino D."/>
            <person name="Jungbluth S."/>
            <person name="Walsh D.A."/>
            <person name="Denef V.J."/>
            <person name="McMahon K.D."/>
            <person name="Konstantinidis K.T."/>
            <person name="Eloe-Fadrosh E.A."/>
            <person name="Kyrpides N.C."/>
            <person name="Woyke T."/>
        </authorList>
    </citation>
    <scope>NUCLEOTIDE SEQUENCE</scope>
    <source>
        <strain evidence="1">GVMAG-M-3300023174-176</strain>
    </source>
</reference>
<evidence type="ECO:0000313" key="1">
    <source>
        <dbReference type="EMBL" id="QHT15672.1"/>
    </source>
</evidence>
<dbReference type="EMBL" id="MN739613">
    <property type="protein sequence ID" value="QHT15672.1"/>
    <property type="molecule type" value="Genomic_DNA"/>
</dbReference>
<accession>A0A6C0DH07</accession>
<proteinExistence type="predicted"/>
<organism evidence="1">
    <name type="scientific">viral metagenome</name>
    <dbReference type="NCBI Taxonomy" id="1070528"/>
    <lineage>
        <taxon>unclassified sequences</taxon>
        <taxon>metagenomes</taxon>
        <taxon>organismal metagenomes</taxon>
    </lineage>
</organism>